<organism evidence="1">
    <name type="scientific">Siphoviridae sp. ct6YY1</name>
    <dbReference type="NCBI Taxonomy" id="2825343"/>
    <lineage>
        <taxon>Viruses</taxon>
        <taxon>Duplodnaviria</taxon>
        <taxon>Heunggongvirae</taxon>
        <taxon>Uroviricota</taxon>
        <taxon>Caudoviricetes</taxon>
    </lineage>
</organism>
<sequence length="86" mass="9605">MTFLHTVRVRKAWLENTVNEAGGISALADKLDCAPSTISRQLNDKAEAGPRLIGAILTNYPVSFEDVFDVTEEEMRTRRVRVRSVA</sequence>
<name>A0A8S5V2R6_9CAUD</name>
<evidence type="ECO:0000313" key="1">
    <source>
        <dbReference type="EMBL" id="DAG01050.1"/>
    </source>
</evidence>
<reference evidence="1" key="1">
    <citation type="journal article" date="2021" name="Proc. Natl. Acad. Sci. U.S.A.">
        <title>A Catalog of Tens of Thousands of Viruses from Human Metagenomes Reveals Hidden Associations with Chronic Diseases.</title>
        <authorList>
            <person name="Tisza M.J."/>
            <person name="Buck C.B."/>
        </authorList>
    </citation>
    <scope>NUCLEOTIDE SEQUENCE</scope>
    <source>
        <strain evidence="1">Ct6YY1</strain>
    </source>
</reference>
<dbReference type="EMBL" id="BK016186">
    <property type="protein sequence ID" value="DAG01050.1"/>
    <property type="molecule type" value="Genomic_DNA"/>
</dbReference>
<protein>
    <submittedName>
        <fullName evidence="1">Putative antitoxin of bacterial toxin-antitoxin system, YdaS/YdaT</fullName>
    </submittedName>
</protein>
<accession>A0A8S5V2R6</accession>
<proteinExistence type="predicted"/>